<dbReference type="Pfam" id="PF00583">
    <property type="entry name" value="Acetyltransf_1"/>
    <property type="match status" value="1"/>
</dbReference>
<comment type="caution">
    <text evidence="2">The sequence shown here is derived from an EMBL/GenBank/DDBJ whole genome shotgun (WGS) entry which is preliminary data.</text>
</comment>
<gene>
    <name evidence="2" type="ORF">DW873_01760</name>
</gene>
<dbReference type="AlphaFoldDB" id="A0A413XIG9"/>
<reference evidence="2 3" key="1">
    <citation type="submission" date="2018-08" db="EMBL/GenBank/DDBJ databases">
        <title>A genome reference for cultivated species of the human gut microbiota.</title>
        <authorList>
            <person name="Zou Y."/>
            <person name="Xue W."/>
            <person name="Luo G."/>
        </authorList>
    </citation>
    <scope>NUCLEOTIDE SEQUENCE [LARGE SCALE GENOMIC DNA]</scope>
    <source>
        <strain evidence="2 3">AM39-1</strain>
    </source>
</reference>
<feature type="domain" description="N-acetyltransferase" evidence="1">
    <location>
        <begin position="1"/>
        <end position="181"/>
    </location>
</feature>
<dbReference type="GO" id="GO:0016747">
    <property type="term" value="F:acyltransferase activity, transferring groups other than amino-acyl groups"/>
    <property type="evidence" value="ECO:0007669"/>
    <property type="project" value="InterPro"/>
</dbReference>
<evidence type="ECO:0000259" key="1">
    <source>
        <dbReference type="PROSITE" id="PS51186"/>
    </source>
</evidence>
<accession>A0A413XIG9</accession>
<dbReference type="Gene3D" id="3.40.630.30">
    <property type="match status" value="1"/>
</dbReference>
<dbReference type="EMBL" id="QSHA01000001">
    <property type="protein sequence ID" value="RHB77731.1"/>
    <property type="molecule type" value="Genomic_DNA"/>
</dbReference>
<dbReference type="Proteomes" id="UP000286114">
    <property type="component" value="Unassembled WGS sequence"/>
</dbReference>
<evidence type="ECO:0000313" key="2">
    <source>
        <dbReference type="EMBL" id="RHB77731.1"/>
    </source>
</evidence>
<proteinExistence type="predicted"/>
<keyword evidence="2" id="KW-0808">Transferase</keyword>
<dbReference type="CDD" id="cd04301">
    <property type="entry name" value="NAT_SF"/>
    <property type="match status" value="1"/>
</dbReference>
<dbReference type="InterPro" id="IPR016181">
    <property type="entry name" value="Acyl_CoA_acyltransferase"/>
</dbReference>
<name>A0A413XIG9_BACUN</name>
<evidence type="ECO:0000313" key="3">
    <source>
        <dbReference type="Proteomes" id="UP000286114"/>
    </source>
</evidence>
<dbReference type="InterPro" id="IPR000182">
    <property type="entry name" value="GNAT_dom"/>
</dbReference>
<protein>
    <submittedName>
        <fullName evidence="2">GNAT family N-acetyltransferase</fullName>
    </submittedName>
</protein>
<dbReference type="RefSeq" id="WP_117880782.1">
    <property type="nucleotide sequence ID" value="NZ_BAABYI010000001.1"/>
</dbReference>
<dbReference type="SUPFAM" id="SSF55729">
    <property type="entry name" value="Acyl-CoA N-acyltransferases (Nat)"/>
    <property type="match status" value="1"/>
</dbReference>
<organism evidence="2 3">
    <name type="scientific">Bacteroides uniformis</name>
    <dbReference type="NCBI Taxonomy" id="820"/>
    <lineage>
        <taxon>Bacteria</taxon>
        <taxon>Pseudomonadati</taxon>
        <taxon>Bacteroidota</taxon>
        <taxon>Bacteroidia</taxon>
        <taxon>Bacteroidales</taxon>
        <taxon>Bacteroidaceae</taxon>
        <taxon>Bacteroides</taxon>
    </lineage>
</organism>
<dbReference type="PROSITE" id="PS51186">
    <property type="entry name" value="GNAT"/>
    <property type="match status" value="1"/>
</dbReference>
<sequence length="330" mass="39492">MEIIPYTPDLYEQLILFLVESFPNRDKRYFDWWLKQYSCEKNLLNRTFLVEDKGKIIACTTANWNEIKIHGKKQDFYWEGNTIVLKAYRGKGVGRMIYEQMGRFSDRCVVGLTDAAYNIQPKIIPCFRPINPVYVYLSVNRFFLNSLYRRCLHYRRGIEDMFYPLKMAVRGMMFYRIDKLEQMSFTSDGFWQNDDIEIIRDKSFFEKRFFNIYKKYVVYEGYLCRNLVCYFVVRVAHYKGFDVVSLVDFRYRKEDYVNSIHKAVSEIAKMNRIGFYLTLSSLKRKVLDFFPIILRTSKKLYGGTTIPHINKECSLLITSADSDLDFVYYL</sequence>